<sequence length="105" mass="11720">MKTLVIICLMLTSIMILSFTDMYHATPVLLRGRVVSGADHQPVSRAYITAVQGEEETLTDTSGNFTLRTWQALPVTITIQHGDYKSGKLVISDTSQLQQVQLLRR</sequence>
<dbReference type="GO" id="GO:0004180">
    <property type="term" value="F:carboxypeptidase activity"/>
    <property type="evidence" value="ECO:0007669"/>
    <property type="project" value="UniProtKB-KW"/>
</dbReference>
<protein>
    <submittedName>
        <fullName evidence="1">Carboxypeptidase regulatory-like domain-containing protein</fullName>
    </submittedName>
</protein>
<evidence type="ECO:0000313" key="2">
    <source>
        <dbReference type="Proteomes" id="UP000261284"/>
    </source>
</evidence>
<name>A0A3E1NKK5_9BACT</name>
<keyword evidence="1" id="KW-0121">Carboxypeptidase</keyword>
<keyword evidence="2" id="KW-1185">Reference proteome</keyword>
<keyword evidence="1" id="KW-0378">Hydrolase</keyword>
<dbReference type="SUPFAM" id="SSF49464">
    <property type="entry name" value="Carboxypeptidase regulatory domain-like"/>
    <property type="match status" value="1"/>
</dbReference>
<dbReference type="EMBL" id="QTJU01000002">
    <property type="protein sequence ID" value="RFM28470.1"/>
    <property type="molecule type" value="Genomic_DNA"/>
</dbReference>
<accession>A0A3E1NKK5</accession>
<dbReference type="InterPro" id="IPR008969">
    <property type="entry name" value="CarboxyPept-like_regulatory"/>
</dbReference>
<comment type="caution">
    <text evidence="1">The sequence shown here is derived from an EMBL/GenBank/DDBJ whole genome shotgun (WGS) entry which is preliminary data.</text>
</comment>
<evidence type="ECO:0000313" key="1">
    <source>
        <dbReference type="EMBL" id="RFM28470.1"/>
    </source>
</evidence>
<dbReference type="Gene3D" id="2.60.40.1120">
    <property type="entry name" value="Carboxypeptidase-like, regulatory domain"/>
    <property type="match status" value="1"/>
</dbReference>
<keyword evidence="1" id="KW-0645">Protease</keyword>
<reference evidence="1 2" key="1">
    <citation type="submission" date="2018-08" db="EMBL/GenBank/DDBJ databases">
        <title>Chitinophagaceae sp. K23C18032701, a novel bacterium isolated from forest soil.</title>
        <authorList>
            <person name="Wang C."/>
        </authorList>
    </citation>
    <scope>NUCLEOTIDE SEQUENCE [LARGE SCALE GENOMIC DNA]</scope>
    <source>
        <strain evidence="1 2">K23C18032701</strain>
    </source>
</reference>
<dbReference type="Pfam" id="PF13715">
    <property type="entry name" value="CarbopepD_reg_2"/>
    <property type="match status" value="1"/>
</dbReference>
<organism evidence="1 2">
    <name type="scientific">Deminuibacter soli</name>
    <dbReference type="NCBI Taxonomy" id="2291815"/>
    <lineage>
        <taxon>Bacteria</taxon>
        <taxon>Pseudomonadati</taxon>
        <taxon>Bacteroidota</taxon>
        <taxon>Chitinophagia</taxon>
        <taxon>Chitinophagales</taxon>
        <taxon>Chitinophagaceae</taxon>
        <taxon>Deminuibacter</taxon>
    </lineage>
</organism>
<dbReference type="AlphaFoldDB" id="A0A3E1NKK5"/>
<dbReference type="Proteomes" id="UP000261284">
    <property type="component" value="Unassembled WGS sequence"/>
</dbReference>
<gene>
    <name evidence="1" type="ORF">DXN05_06590</name>
</gene>
<proteinExistence type="predicted"/>